<evidence type="ECO:0000313" key="1">
    <source>
        <dbReference type="EMBL" id="SDM53032.1"/>
    </source>
</evidence>
<sequence>MTSVHAQSDTGIAEPPEWRGSALTPLTADTAFNGFVGTHVVFALDRLGLFAELEAGAVLDGAAFCARHGLDDAVFTALISSAEAFGLLRVHGGAVELTEEGERCRHLVGFFTWAVGGYHDVFAGAAAIASGRRKFGVDVLRDEAMVALGSTQADTALMRHLLDEEMAHVDFSVLADLGSGTSDRLCRLVTAHGGRGIGLDISASATELAVENVASYGLGERVRPIRADVREVLAGAQRVDGADEVDVVMSFMFFHDLLADPVHGDNVVPLLRAAFPNAHTFLIGDTVLRPRDGAHTTLPVFSSGFELAHALMGVPLHTREDYEELFARGGLTVRRTVPFGAPHTYLFVLEAQ</sequence>
<gene>
    <name evidence="1" type="ORF">SAMN04489726_2083</name>
</gene>
<dbReference type="EMBL" id="LT629701">
    <property type="protein sequence ID" value="SDM53032.1"/>
    <property type="molecule type" value="Genomic_DNA"/>
</dbReference>
<dbReference type="OrthoDB" id="3205990at2"/>
<accession>A0A1G9TZC7</accession>
<dbReference type="eggNOG" id="COG2230">
    <property type="taxonomic scope" value="Bacteria"/>
</dbReference>
<reference evidence="1 2" key="1">
    <citation type="submission" date="2016-10" db="EMBL/GenBank/DDBJ databases">
        <authorList>
            <person name="de Groot N.N."/>
        </authorList>
    </citation>
    <scope>NUCLEOTIDE SEQUENCE [LARGE SCALE GENOMIC DNA]</scope>
    <source>
        <strain evidence="1 2">DSM 44149</strain>
    </source>
</reference>
<dbReference type="Gene3D" id="1.10.10.10">
    <property type="entry name" value="Winged helix-like DNA-binding domain superfamily/Winged helix DNA-binding domain"/>
    <property type="match status" value="1"/>
</dbReference>
<dbReference type="AlphaFoldDB" id="A0A1G9TZC7"/>
<dbReference type="CDD" id="cd02440">
    <property type="entry name" value="AdoMet_MTases"/>
    <property type="match status" value="1"/>
</dbReference>
<evidence type="ECO:0000313" key="2">
    <source>
        <dbReference type="Proteomes" id="UP000183376"/>
    </source>
</evidence>
<dbReference type="RefSeq" id="WP_156051690.1">
    <property type="nucleotide sequence ID" value="NZ_JOEF01000033.1"/>
</dbReference>
<organism evidence="1 2">
    <name type="scientific">Allokutzneria albata</name>
    <name type="common">Kibdelosporangium albatum</name>
    <dbReference type="NCBI Taxonomy" id="211114"/>
    <lineage>
        <taxon>Bacteria</taxon>
        <taxon>Bacillati</taxon>
        <taxon>Actinomycetota</taxon>
        <taxon>Actinomycetes</taxon>
        <taxon>Pseudonocardiales</taxon>
        <taxon>Pseudonocardiaceae</taxon>
        <taxon>Allokutzneria</taxon>
    </lineage>
</organism>
<evidence type="ECO:0008006" key="3">
    <source>
        <dbReference type="Google" id="ProtNLM"/>
    </source>
</evidence>
<protein>
    <recommendedName>
        <fullName evidence="3">Methyltransferase domain-containing protein</fullName>
    </recommendedName>
</protein>
<dbReference type="InterPro" id="IPR036388">
    <property type="entry name" value="WH-like_DNA-bd_sf"/>
</dbReference>
<dbReference type="Proteomes" id="UP000183376">
    <property type="component" value="Chromosome I"/>
</dbReference>
<dbReference type="STRING" id="211114.SAMN04489726_2083"/>
<keyword evidence="2" id="KW-1185">Reference proteome</keyword>
<proteinExistence type="predicted"/>
<dbReference type="InterPro" id="IPR029063">
    <property type="entry name" value="SAM-dependent_MTases_sf"/>
</dbReference>
<dbReference type="SUPFAM" id="SSF53335">
    <property type="entry name" value="S-adenosyl-L-methionine-dependent methyltransferases"/>
    <property type="match status" value="1"/>
</dbReference>
<dbReference type="Gene3D" id="3.40.50.150">
    <property type="entry name" value="Vaccinia Virus protein VP39"/>
    <property type="match status" value="1"/>
</dbReference>
<name>A0A1G9TZC7_ALLAB</name>